<gene>
    <name evidence="1" type="ORF">RCL2_002312500</name>
</gene>
<dbReference type="Proteomes" id="UP000615446">
    <property type="component" value="Unassembled WGS sequence"/>
</dbReference>
<reference evidence="1" key="1">
    <citation type="submission" date="2019-10" db="EMBL/GenBank/DDBJ databases">
        <title>Conservation and host-specific expression of non-tandemly repeated heterogenous ribosome RNA gene in arbuscular mycorrhizal fungi.</title>
        <authorList>
            <person name="Maeda T."/>
            <person name="Kobayashi Y."/>
            <person name="Nakagawa T."/>
            <person name="Ezawa T."/>
            <person name="Yamaguchi K."/>
            <person name="Bino T."/>
            <person name="Nishimoto Y."/>
            <person name="Shigenobu S."/>
            <person name="Kawaguchi M."/>
        </authorList>
    </citation>
    <scope>NUCLEOTIDE SEQUENCE</scope>
    <source>
        <strain evidence="1">HR1</strain>
    </source>
</reference>
<accession>A0A8H3M2Q8</accession>
<dbReference type="EMBL" id="BLAL01000252">
    <property type="protein sequence ID" value="GES96496.1"/>
    <property type="molecule type" value="Genomic_DNA"/>
</dbReference>
<evidence type="ECO:0000313" key="2">
    <source>
        <dbReference type="Proteomes" id="UP000615446"/>
    </source>
</evidence>
<name>A0A8H3M2Q8_9GLOM</name>
<protein>
    <submittedName>
        <fullName evidence="1">Uncharacterized protein</fullName>
    </submittedName>
</protein>
<dbReference type="OrthoDB" id="2422761at2759"/>
<organism evidence="1 2">
    <name type="scientific">Rhizophagus clarus</name>
    <dbReference type="NCBI Taxonomy" id="94130"/>
    <lineage>
        <taxon>Eukaryota</taxon>
        <taxon>Fungi</taxon>
        <taxon>Fungi incertae sedis</taxon>
        <taxon>Mucoromycota</taxon>
        <taxon>Glomeromycotina</taxon>
        <taxon>Glomeromycetes</taxon>
        <taxon>Glomerales</taxon>
        <taxon>Glomeraceae</taxon>
        <taxon>Rhizophagus</taxon>
    </lineage>
</organism>
<evidence type="ECO:0000313" key="1">
    <source>
        <dbReference type="EMBL" id="GES96496.1"/>
    </source>
</evidence>
<sequence>MHIDLNFIEYDKVNKIQDLIDQLTPNVYKDPIPVKEYIYYNKNEKNHQMITDKEIIELIKELEEELTIKEPEITLISNYEALAMHNQIITYTKQRSDIINFSND</sequence>
<proteinExistence type="predicted"/>
<dbReference type="AlphaFoldDB" id="A0A8H3M2Q8"/>
<comment type="caution">
    <text evidence="1">The sequence shown here is derived from an EMBL/GenBank/DDBJ whole genome shotgun (WGS) entry which is preliminary data.</text>
</comment>